<keyword evidence="9" id="KW-1185">Reference proteome</keyword>
<dbReference type="PIRSF" id="PIRSF000410">
    <property type="entry name" value="CheR"/>
    <property type="match status" value="1"/>
</dbReference>
<accession>A0A4R2FIF4</accession>
<dbReference type="Pfam" id="PF01739">
    <property type="entry name" value="CheR"/>
    <property type="match status" value="1"/>
</dbReference>
<dbReference type="Gene3D" id="1.10.155.10">
    <property type="entry name" value="Chemotaxis receptor methyltransferase CheR, N-terminal domain"/>
    <property type="match status" value="1"/>
</dbReference>
<dbReference type="AlphaFoldDB" id="A0A4R2FIF4"/>
<evidence type="ECO:0000256" key="3">
    <source>
        <dbReference type="ARBA" id="ARBA00022679"/>
    </source>
</evidence>
<dbReference type="SMART" id="SM00138">
    <property type="entry name" value="MeTrc"/>
    <property type="match status" value="1"/>
</dbReference>
<evidence type="ECO:0000256" key="2">
    <source>
        <dbReference type="ARBA" id="ARBA00022603"/>
    </source>
</evidence>
<dbReference type="CDD" id="cd02440">
    <property type="entry name" value="AdoMet_MTases"/>
    <property type="match status" value="1"/>
</dbReference>
<dbReference type="InterPro" id="IPR050903">
    <property type="entry name" value="Bact_Chemotaxis_MeTrfase"/>
</dbReference>
<feature type="binding site" evidence="6">
    <location>
        <position position="100"/>
    </location>
    <ligand>
        <name>S-adenosyl-L-methionine</name>
        <dbReference type="ChEBI" id="CHEBI:59789"/>
    </ligand>
</feature>
<evidence type="ECO:0000256" key="4">
    <source>
        <dbReference type="ARBA" id="ARBA00022691"/>
    </source>
</evidence>
<dbReference type="Pfam" id="PF03705">
    <property type="entry name" value="CheR_N"/>
    <property type="match status" value="1"/>
</dbReference>
<sequence>MGVKRNMAESLWPESFQQIPLHEAEFQLICQWLYQAAGIRLAPNKKALVASRLNGRLRELEFTSFRRYYELISSNQDAQAPSERQRAIDVLTTNETFFFREDSHFSFIRENVLPLFRGQHLKCWSAASSTGEEAYTLAMVLASHHQGSWQIIGTDINAEVIEKAKKGVYPMQRAENIPKPYLHQYCLKGTGEKSLQFKVSRELRSQVEFRHANLQQLPERLGSFDLVLLRNVMIYFDQSSKQRVVSNIIRHMNVGGFLLIGHAESLTGVTDQVSLLQPSVYRLGRKS</sequence>
<comment type="function">
    <text evidence="5">Methylation of the membrane-bound methyl-accepting chemotaxis proteins (MCP) to form gamma-glutamyl methyl ester residues in MCP.</text>
</comment>
<evidence type="ECO:0000256" key="5">
    <source>
        <dbReference type="PIRNR" id="PIRNR000410"/>
    </source>
</evidence>
<feature type="binding site" evidence="6">
    <location>
        <position position="96"/>
    </location>
    <ligand>
        <name>S-adenosyl-L-methionine</name>
        <dbReference type="ChEBI" id="CHEBI:59789"/>
    </ligand>
</feature>
<comment type="catalytic activity">
    <reaction evidence="1 5">
        <text>L-glutamyl-[protein] + S-adenosyl-L-methionine = [protein]-L-glutamate 5-O-methyl ester + S-adenosyl-L-homocysteine</text>
        <dbReference type="Rhea" id="RHEA:24452"/>
        <dbReference type="Rhea" id="RHEA-COMP:10208"/>
        <dbReference type="Rhea" id="RHEA-COMP:10311"/>
        <dbReference type="ChEBI" id="CHEBI:29973"/>
        <dbReference type="ChEBI" id="CHEBI:57856"/>
        <dbReference type="ChEBI" id="CHEBI:59789"/>
        <dbReference type="ChEBI" id="CHEBI:82795"/>
        <dbReference type="EC" id="2.1.1.80"/>
    </reaction>
</comment>
<dbReference type="PROSITE" id="PS50123">
    <property type="entry name" value="CHER"/>
    <property type="match status" value="1"/>
</dbReference>
<dbReference type="InterPro" id="IPR022642">
    <property type="entry name" value="CheR_C"/>
</dbReference>
<dbReference type="InterPro" id="IPR026024">
    <property type="entry name" value="Chemotaxis_MeTrfase_CheR"/>
</dbReference>
<dbReference type="SUPFAM" id="SSF53335">
    <property type="entry name" value="S-adenosyl-L-methionine-dependent methyltransferases"/>
    <property type="match status" value="1"/>
</dbReference>
<feature type="binding site" evidence="6">
    <location>
        <position position="155"/>
    </location>
    <ligand>
        <name>S-adenosyl-L-methionine</name>
        <dbReference type="ChEBI" id="CHEBI:59789"/>
    </ligand>
</feature>
<dbReference type="EMBL" id="SLWF01000001">
    <property type="protein sequence ID" value="TCN90675.1"/>
    <property type="molecule type" value="Genomic_DNA"/>
</dbReference>
<keyword evidence="3 5" id="KW-0808">Transferase</keyword>
<evidence type="ECO:0000259" key="7">
    <source>
        <dbReference type="PROSITE" id="PS50123"/>
    </source>
</evidence>
<feature type="binding site" evidence="6">
    <location>
        <begin position="213"/>
        <end position="214"/>
    </location>
    <ligand>
        <name>S-adenosyl-L-methionine</name>
        <dbReference type="ChEBI" id="CHEBI:59789"/>
    </ligand>
</feature>
<dbReference type="Gene3D" id="3.40.50.150">
    <property type="entry name" value="Vaccinia Virus protein VP39"/>
    <property type="match status" value="1"/>
</dbReference>
<dbReference type="InterPro" id="IPR036804">
    <property type="entry name" value="CheR_N_sf"/>
</dbReference>
<feature type="binding site" evidence="6">
    <location>
        <begin position="230"/>
        <end position="231"/>
    </location>
    <ligand>
        <name>S-adenosyl-L-methionine</name>
        <dbReference type="ChEBI" id="CHEBI:59789"/>
    </ligand>
</feature>
<comment type="caution">
    <text evidence="8">The sequence shown here is derived from an EMBL/GenBank/DDBJ whole genome shotgun (WGS) entry which is preliminary data.</text>
</comment>
<dbReference type="SUPFAM" id="SSF47757">
    <property type="entry name" value="Chemotaxis receptor methyltransferase CheR, N-terminal domain"/>
    <property type="match status" value="1"/>
</dbReference>
<dbReference type="PRINTS" id="PR00996">
    <property type="entry name" value="CHERMTFRASE"/>
</dbReference>
<proteinExistence type="predicted"/>
<reference evidence="8 9" key="1">
    <citation type="submission" date="2019-03" db="EMBL/GenBank/DDBJ databases">
        <title>Freshwater and sediment microbial communities from various areas in North America, analyzing microbe dynamics in response to fracking.</title>
        <authorList>
            <person name="Lamendella R."/>
        </authorList>
    </citation>
    <scope>NUCLEOTIDE SEQUENCE [LARGE SCALE GENOMIC DNA]</scope>
    <source>
        <strain evidence="8 9">74A</strain>
    </source>
</reference>
<dbReference type="GO" id="GO:0032259">
    <property type="term" value="P:methylation"/>
    <property type="evidence" value="ECO:0007669"/>
    <property type="project" value="UniProtKB-KW"/>
</dbReference>
<evidence type="ECO:0000313" key="8">
    <source>
        <dbReference type="EMBL" id="TCN90675.1"/>
    </source>
</evidence>
<dbReference type="InterPro" id="IPR000780">
    <property type="entry name" value="CheR_MeTrfase"/>
</dbReference>
<keyword evidence="4 5" id="KW-0949">S-adenosyl-L-methionine</keyword>
<dbReference type="GO" id="GO:0008983">
    <property type="term" value="F:protein-glutamate O-methyltransferase activity"/>
    <property type="evidence" value="ECO:0007669"/>
    <property type="project" value="UniProtKB-EC"/>
</dbReference>
<dbReference type="InterPro" id="IPR022641">
    <property type="entry name" value="CheR_N"/>
</dbReference>
<dbReference type="RefSeq" id="WP_133037409.1">
    <property type="nucleotide sequence ID" value="NZ_SLWF01000001.1"/>
</dbReference>
<feature type="binding site" evidence="6">
    <location>
        <position position="133"/>
    </location>
    <ligand>
        <name>S-adenosyl-L-methionine</name>
        <dbReference type="ChEBI" id="CHEBI:59789"/>
    </ligand>
</feature>
<feature type="binding site" evidence="6">
    <location>
        <position position="94"/>
    </location>
    <ligand>
        <name>S-adenosyl-L-methionine</name>
        <dbReference type="ChEBI" id="CHEBI:59789"/>
    </ligand>
</feature>
<name>A0A4R2FIF4_9GAMM</name>
<dbReference type="OrthoDB" id="9816309at2"/>
<dbReference type="PANTHER" id="PTHR24422:SF26">
    <property type="entry name" value="CHEMOTAXIS PROTEIN METHYLTRANSFERASE"/>
    <property type="match status" value="1"/>
</dbReference>
<dbReference type="EC" id="2.1.1.80" evidence="5"/>
<evidence type="ECO:0000313" key="9">
    <source>
        <dbReference type="Proteomes" id="UP000294832"/>
    </source>
</evidence>
<protein>
    <recommendedName>
        <fullName evidence="5">Chemotaxis protein methyltransferase</fullName>
        <ecNumber evidence="5">2.1.1.80</ecNumber>
    </recommendedName>
</protein>
<dbReference type="Proteomes" id="UP000294832">
    <property type="component" value="Unassembled WGS sequence"/>
</dbReference>
<dbReference type="InterPro" id="IPR029063">
    <property type="entry name" value="SAM-dependent_MTases_sf"/>
</dbReference>
<evidence type="ECO:0000256" key="6">
    <source>
        <dbReference type="PIRSR" id="PIRSR000410-1"/>
    </source>
</evidence>
<keyword evidence="2 5" id="KW-0489">Methyltransferase</keyword>
<feature type="domain" description="CheR-type methyltransferase" evidence="7">
    <location>
        <begin position="14"/>
        <end position="286"/>
    </location>
</feature>
<dbReference type="PANTHER" id="PTHR24422">
    <property type="entry name" value="CHEMOTAXIS PROTEIN METHYLTRANSFERASE"/>
    <property type="match status" value="1"/>
</dbReference>
<evidence type="ECO:0000256" key="1">
    <source>
        <dbReference type="ARBA" id="ARBA00001541"/>
    </source>
</evidence>
<gene>
    <name evidence="8" type="ORF">EDC91_101145</name>
</gene>
<organism evidence="8 9">
    <name type="scientific">Shewanella fodinae</name>
    <dbReference type="NCBI Taxonomy" id="552357"/>
    <lineage>
        <taxon>Bacteria</taxon>
        <taxon>Pseudomonadati</taxon>
        <taxon>Pseudomonadota</taxon>
        <taxon>Gammaproteobacteria</taxon>
        <taxon>Alteromonadales</taxon>
        <taxon>Shewanellaceae</taxon>
        <taxon>Shewanella</taxon>
    </lineage>
</organism>